<gene>
    <name evidence="4" type="ORF">TCM_022418</name>
</gene>
<evidence type="ECO:0000259" key="3">
    <source>
        <dbReference type="Pfam" id="PF11961"/>
    </source>
</evidence>
<dbReference type="OMA" id="SGWEYRW"/>
<dbReference type="eggNOG" id="ENOG502QQGE">
    <property type="taxonomic scope" value="Eukaryota"/>
</dbReference>
<dbReference type="Pfam" id="PF11961">
    <property type="entry name" value="DUF3475"/>
    <property type="match status" value="1"/>
</dbReference>
<keyword evidence="1" id="KW-0175">Coiled coil</keyword>
<dbReference type="PANTHER" id="PTHR31371">
    <property type="entry name" value="BNAC09G50660D PROTEIN"/>
    <property type="match status" value="1"/>
</dbReference>
<dbReference type="InParanoid" id="A0A061F0R0"/>
<feature type="domain" description="DUF3475" evidence="3">
    <location>
        <begin position="33"/>
        <end position="88"/>
    </location>
</feature>
<organism evidence="4 5">
    <name type="scientific">Theobroma cacao</name>
    <name type="common">Cacao</name>
    <name type="synonym">Cocoa</name>
    <dbReference type="NCBI Taxonomy" id="3641"/>
    <lineage>
        <taxon>Eukaryota</taxon>
        <taxon>Viridiplantae</taxon>
        <taxon>Streptophyta</taxon>
        <taxon>Embryophyta</taxon>
        <taxon>Tracheophyta</taxon>
        <taxon>Spermatophyta</taxon>
        <taxon>Magnoliopsida</taxon>
        <taxon>eudicotyledons</taxon>
        <taxon>Gunneridae</taxon>
        <taxon>Pentapetalae</taxon>
        <taxon>rosids</taxon>
        <taxon>malvids</taxon>
        <taxon>Malvales</taxon>
        <taxon>Malvaceae</taxon>
        <taxon>Byttnerioideae</taxon>
        <taxon>Theobroma</taxon>
    </lineage>
</organism>
<dbReference type="STRING" id="3641.A0A061F0R0"/>
<name>A0A061F0R0_THECC</name>
<keyword evidence="5" id="KW-1185">Reference proteome</keyword>
<feature type="coiled-coil region" evidence="1">
    <location>
        <begin position="156"/>
        <end position="183"/>
    </location>
</feature>
<dbReference type="Proteomes" id="UP000026915">
    <property type="component" value="Chromosome 5"/>
</dbReference>
<evidence type="ECO:0000259" key="2">
    <source>
        <dbReference type="Pfam" id="PF05003"/>
    </source>
</evidence>
<dbReference type="GO" id="GO:0045927">
    <property type="term" value="P:positive regulation of growth"/>
    <property type="evidence" value="ECO:0007669"/>
    <property type="project" value="InterPro"/>
</dbReference>
<evidence type="ECO:0000313" key="5">
    <source>
        <dbReference type="Proteomes" id="UP000026915"/>
    </source>
</evidence>
<accession>A0A061F0R0</accession>
<evidence type="ECO:0000313" key="4">
    <source>
        <dbReference type="EMBL" id="EOY08094.1"/>
    </source>
</evidence>
<dbReference type="InterPro" id="IPR021864">
    <property type="entry name" value="DUF3475"/>
</dbReference>
<dbReference type="AlphaFoldDB" id="A0A061F0R0"/>
<dbReference type="PANTHER" id="PTHR31371:SF4">
    <property type="entry name" value="DUF668 DOMAIN-CONTAINING PROTEIN"/>
    <property type="match status" value="1"/>
</dbReference>
<dbReference type="EMBL" id="CM001883">
    <property type="protein sequence ID" value="EOY08094.1"/>
    <property type="molecule type" value="Genomic_DNA"/>
</dbReference>
<protein>
    <submittedName>
        <fullName evidence="4">Uncharacterized protein isoform 1</fullName>
    </submittedName>
</protein>
<feature type="domain" description="DUF668" evidence="2">
    <location>
        <begin position="404"/>
        <end position="495"/>
    </location>
</feature>
<dbReference type="InterPro" id="IPR007700">
    <property type="entry name" value="DUF668"/>
</dbReference>
<sequence length="573" mass="65604">MGREMVIESWFGSSWWNPRKSASESTDKVVLGILAFEVTRLMSKVVNLWHALDGREILKLREEIADSIGIQRLVSDDENYLMDLALNEVIENFGNLAKSVARLGKKCTDPVYRRFEHFINDPILNNFEWFGWEYRWKKMERKVKKMERFVAVTMQLTQELEVLAELEQTLRRMQRNAESDRVKLLESQQKVMWQRQEVKNLREMSPWIRTYDYIVRLLLRSLLTILERIKIVFGTNQMATVDGNNDFESMNTDCLSRSHSFSTLIPSSVYPSDNNICGFSSGPLGRSFSKSVQITHKYRTNSKHLQCHHQSTALHGKHQHLKIKRSSHVGVGPFKGCLSAGSDSPILESCKPIGTGSMRFSRPYTKTIDNINNSKMESSSCSNKIYSKLSIFNTKCLLNAPPSTLGDAALALRYANVIILIEKLVSSPHLIGHDARDDLYNMLPTTMRNALRVKLKSYAKTLASFIYDASLAAEWSLALVRILEWLAPLAHNMIRWQSERNFEEQHVVSRSNVLLVQTLYFANQAKTEAAITELLVGLNYVYRIERAHNEKAVHDSAGSGGCTQYLIKRDDIR</sequence>
<dbReference type="Gramene" id="EOY08094">
    <property type="protein sequence ID" value="EOY08094"/>
    <property type="gene ID" value="TCM_022418"/>
</dbReference>
<evidence type="ECO:0000256" key="1">
    <source>
        <dbReference type="SAM" id="Coils"/>
    </source>
</evidence>
<reference evidence="4 5" key="1">
    <citation type="journal article" date="2013" name="Genome Biol.">
        <title>The genome sequence of the most widely cultivated cacao type and its use to identify candidate genes regulating pod color.</title>
        <authorList>
            <person name="Motamayor J.C."/>
            <person name="Mockaitis K."/>
            <person name="Schmutz J."/>
            <person name="Haiminen N."/>
            <person name="Iii D.L."/>
            <person name="Cornejo O."/>
            <person name="Findley S.D."/>
            <person name="Zheng P."/>
            <person name="Utro F."/>
            <person name="Royaert S."/>
            <person name="Saski C."/>
            <person name="Jenkins J."/>
            <person name="Podicheti R."/>
            <person name="Zhao M."/>
            <person name="Scheffler B.E."/>
            <person name="Stack J.C."/>
            <person name="Feltus F.A."/>
            <person name="Mustiga G.M."/>
            <person name="Amores F."/>
            <person name="Phillips W."/>
            <person name="Marelli J.P."/>
            <person name="May G.D."/>
            <person name="Shapiro H."/>
            <person name="Ma J."/>
            <person name="Bustamante C.D."/>
            <person name="Schnell R.J."/>
            <person name="Main D."/>
            <person name="Gilbert D."/>
            <person name="Parida L."/>
            <person name="Kuhn D.N."/>
        </authorList>
    </citation>
    <scope>NUCLEOTIDE SEQUENCE [LARGE SCALE GENOMIC DNA]</scope>
    <source>
        <strain evidence="5">cv. Matina 1-6</strain>
    </source>
</reference>
<proteinExistence type="predicted"/>
<dbReference type="Pfam" id="PF05003">
    <property type="entry name" value="DUF668"/>
    <property type="match status" value="1"/>
</dbReference>